<dbReference type="Pfam" id="PF01066">
    <property type="entry name" value="CDP-OH_P_transf"/>
    <property type="match status" value="1"/>
</dbReference>
<evidence type="ECO:0000259" key="11">
    <source>
        <dbReference type="PROSITE" id="PS50097"/>
    </source>
</evidence>
<evidence type="ECO:0000256" key="4">
    <source>
        <dbReference type="ARBA" id="ARBA00022692"/>
    </source>
</evidence>
<evidence type="ECO:0000256" key="2">
    <source>
        <dbReference type="ARBA" id="ARBA00022516"/>
    </source>
</evidence>
<comment type="subcellular location">
    <subcellularLocation>
        <location evidence="1">Membrane</location>
        <topology evidence="1">Multi-pass membrane protein</topology>
    </subcellularLocation>
</comment>
<dbReference type="GO" id="GO:0016020">
    <property type="term" value="C:membrane"/>
    <property type="evidence" value="ECO:0007669"/>
    <property type="project" value="UniProtKB-SubCell"/>
</dbReference>
<dbReference type="InterPro" id="IPR000462">
    <property type="entry name" value="CDP-OH_P_trans"/>
</dbReference>
<dbReference type="InterPro" id="IPR043130">
    <property type="entry name" value="CDP-OH_PTrfase_TM_dom"/>
</dbReference>
<evidence type="ECO:0000256" key="1">
    <source>
        <dbReference type="ARBA" id="ARBA00004141"/>
    </source>
</evidence>
<keyword evidence="3 10" id="KW-0808">Transferase</keyword>
<reference evidence="12 13" key="1">
    <citation type="journal article" date="2020" name="ISME J.">
        <title>Uncovering the hidden diversity of litter-decomposition mechanisms in mushroom-forming fungi.</title>
        <authorList>
            <person name="Floudas D."/>
            <person name="Bentzer J."/>
            <person name="Ahren D."/>
            <person name="Johansson T."/>
            <person name="Persson P."/>
            <person name="Tunlid A."/>
        </authorList>
    </citation>
    <scope>NUCLEOTIDE SEQUENCE [LARGE SCALE GENOMIC DNA]</scope>
    <source>
        <strain evidence="12 13">CBS 661.87</strain>
    </source>
</reference>
<evidence type="ECO:0000256" key="6">
    <source>
        <dbReference type="ARBA" id="ARBA00023098"/>
    </source>
</evidence>
<dbReference type="PANTHER" id="PTHR14269:SF60">
    <property type="entry name" value="CARDIOLIPIN SYNTHASE (CMP-FORMING)"/>
    <property type="match status" value="1"/>
</dbReference>
<dbReference type="GO" id="GO:0032049">
    <property type="term" value="P:cardiolipin biosynthetic process"/>
    <property type="evidence" value="ECO:0007669"/>
    <property type="project" value="TreeGrafter"/>
</dbReference>
<feature type="domain" description="BTB" evidence="11">
    <location>
        <begin position="19"/>
        <end position="90"/>
    </location>
</feature>
<dbReference type="PROSITE" id="PS00379">
    <property type="entry name" value="CDP_ALCOHOL_P_TRANSF"/>
    <property type="match status" value="1"/>
</dbReference>
<name>A0A8H5LX69_9AGAR</name>
<keyword evidence="6" id="KW-0443">Lipid metabolism</keyword>
<evidence type="ECO:0000256" key="3">
    <source>
        <dbReference type="ARBA" id="ARBA00022679"/>
    </source>
</evidence>
<dbReference type="OrthoDB" id="3357985at2759"/>
<dbReference type="GO" id="GO:0005739">
    <property type="term" value="C:mitochondrion"/>
    <property type="evidence" value="ECO:0007669"/>
    <property type="project" value="TreeGrafter"/>
</dbReference>
<keyword evidence="13" id="KW-1185">Reference proteome</keyword>
<comment type="similarity">
    <text evidence="10">Belongs to the CDP-alcohol phosphatidyltransferase class-I family.</text>
</comment>
<sequence length="451" mass="50795">MPESNTPKPAGYPFDNLNADIVLRSSDEVPTDFRVFKLLLSLASPFFATAFTLPQPESNDETPVMEMQEDKHTLQLVLGLCYPISMHEPPRLASLRDLRAVMKTAVKFEMEGIQRHIRTVLLEPRFIETQPLRVYAIACRYSWAEEARAAAWYTLRYTADTPLIEELELISAGTYHRLLRYRKECGHVAASEVAALSVWNPNSSWRWDECRECVVVGRRRKDGEGCPGPRKWWLGWMQSVRDALRERPWGETANQADLFKTSSVKEVKICGECEKDIMAQLGDYIHVLAGKADGYLARRFNMKTVLGTILDPAADKTLMTTLTVTLAMQGLLPVPVAVIILGRDVLLSLSAFYIRYTSLPEPKTFSRYWDFSLPSAEIRPTGISKINTALQLALMGTTTISPILPFDLGVSLIGLQWVVATTTIWSGLSYIFTKDAVRLVSARHQQKPPLV</sequence>
<dbReference type="EMBL" id="JAACJP010000040">
    <property type="protein sequence ID" value="KAF5373340.1"/>
    <property type="molecule type" value="Genomic_DNA"/>
</dbReference>
<dbReference type="Pfam" id="PF00651">
    <property type="entry name" value="BTB"/>
    <property type="match status" value="1"/>
</dbReference>
<dbReference type="InterPro" id="IPR011333">
    <property type="entry name" value="SKP1/BTB/POZ_sf"/>
</dbReference>
<evidence type="ECO:0000313" key="13">
    <source>
        <dbReference type="Proteomes" id="UP000565441"/>
    </source>
</evidence>
<dbReference type="InterPro" id="IPR000210">
    <property type="entry name" value="BTB/POZ_dom"/>
</dbReference>
<keyword evidence="9" id="KW-1208">Phospholipid metabolism</keyword>
<keyword evidence="8" id="KW-0594">Phospholipid biosynthesis</keyword>
<dbReference type="PANTHER" id="PTHR14269">
    <property type="entry name" value="CDP-DIACYLGLYCEROL--GLYCEROL-3-PHOSPHATE 3-PHOSPHATIDYLTRANSFERASE-RELATED"/>
    <property type="match status" value="1"/>
</dbReference>
<dbReference type="PROSITE" id="PS50097">
    <property type="entry name" value="BTB"/>
    <property type="match status" value="1"/>
</dbReference>
<comment type="caution">
    <text evidence="12">The sequence shown here is derived from an EMBL/GenBank/DDBJ whole genome shotgun (WGS) entry which is preliminary data.</text>
</comment>
<keyword evidence="2" id="KW-0444">Lipid biosynthesis</keyword>
<keyword evidence="5" id="KW-1133">Transmembrane helix</keyword>
<evidence type="ECO:0000256" key="9">
    <source>
        <dbReference type="ARBA" id="ARBA00023264"/>
    </source>
</evidence>
<evidence type="ECO:0000256" key="8">
    <source>
        <dbReference type="ARBA" id="ARBA00023209"/>
    </source>
</evidence>
<dbReference type="Gene3D" id="1.20.120.1760">
    <property type="match status" value="1"/>
</dbReference>
<gene>
    <name evidence="12" type="ORF">D9615_007387</name>
</gene>
<evidence type="ECO:0000256" key="10">
    <source>
        <dbReference type="RuleBase" id="RU003750"/>
    </source>
</evidence>
<dbReference type="InterPro" id="IPR048254">
    <property type="entry name" value="CDP_ALCOHOL_P_TRANSF_CS"/>
</dbReference>
<organism evidence="12 13">
    <name type="scientific">Tricholomella constricta</name>
    <dbReference type="NCBI Taxonomy" id="117010"/>
    <lineage>
        <taxon>Eukaryota</taxon>
        <taxon>Fungi</taxon>
        <taxon>Dikarya</taxon>
        <taxon>Basidiomycota</taxon>
        <taxon>Agaricomycotina</taxon>
        <taxon>Agaricomycetes</taxon>
        <taxon>Agaricomycetidae</taxon>
        <taxon>Agaricales</taxon>
        <taxon>Tricholomatineae</taxon>
        <taxon>Lyophyllaceae</taxon>
        <taxon>Tricholomella</taxon>
    </lineage>
</organism>
<evidence type="ECO:0000256" key="5">
    <source>
        <dbReference type="ARBA" id="ARBA00022989"/>
    </source>
</evidence>
<keyword evidence="4" id="KW-0812">Transmembrane</keyword>
<evidence type="ECO:0000313" key="12">
    <source>
        <dbReference type="EMBL" id="KAF5373340.1"/>
    </source>
</evidence>
<dbReference type="AlphaFoldDB" id="A0A8H5LX69"/>
<evidence type="ECO:0000256" key="7">
    <source>
        <dbReference type="ARBA" id="ARBA00023136"/>
    </source>
</evidence>
<dbReference type="Gene3D" id="3.30.710.10">
    <property type="entry name" value="Potassium Channel Kv1.1, Chain A"/>
    <property type="match status" value="1"/>
</dbReference>
<dbReference type="Proteomes" id="UP000565441">
    <property type="component" value="Unassembled WGS sequence"/>
</dbReference>
<protein>
    <recommendedName>
        <fullName evidence="11">BTB domain-containing protein</fullName>
    </recommendedName>
</protein>
<dbReference type="InterPro" id="IPR050324">
    <property type="entry name" value="CDP-alcohol_PTase-I"/>
</dbReference>
<accession>A0A8H5LX69</accession>
<keyword evidence="7" id="KW-0472">Membrane</keyword>
<dbReference type="GO" id="GO:0043337">
    <property type="term" value="F:cardiolipin synthase (CMP-forming)"/>
    <property type="evidence" value="ECO:0007669"/>
    <property type="project" value="TreeGrafter"/>
</dbReference>
<proteinExistence type="inferred from homology"/>
<dbReference type="SUPFAM" id="SSF54695">
    <property type="entry name" value="POZ domain"/>
    <property type="match status" value="1"/>
</dbReference>